<dbReference type="PATRIC" id="fig|455.5.peg.2100"/>
<organism evidence="1 3">
    <name type="scientific">Legionella jamestowniensis</name>
    <dbReference type="NCBI Taxonomy" id="455"/>
    <lineage>
        <taxon>Bacteria</taxon>
        <taxon>Pseudomonadati</taxon>
        <taxon>Pseudomonadota</taxon>
        <taxon>Gammaproteobacteria</taxon>
        <taxon>Legionellales</taxon>
        <taxon>Legionellaceae</taxon>
        <taxon>Legionella</taxon>
    </lineage>
</organism>
<dbReference type="STRING" id="455.Ljam_1992"/>
<name>A0A0W0UIY3_9GAMM</name>
<dbReference type="Proteomes" id="UP000093336">
    <property type="component" value="Unassembled WGS sequence"/>
</dbReference>
<evidence type="ECO:0000313" key="2">
    <source>
        <dbReference type="EMBL" id="OCH99529.1"/>
    </source>
</evidence>
<protein>
    <submittedName>
        <fullName evidence="1">RNA binding protein (Contains ribosomal protein S1 domain)</fullName>
    </submittedName>
</protein>
<sequence length="235" mass="26844">MIILYIPFNRTQAGNLADEAKVWINNHSLYSTEEIQVIHHGDNLNDDLLEKNITVFVLAHGAKADPTMVANLTDPATATIISTETLAERFNYDFLFIATRLESIHLYCCGQEQKNAVLAKTFEKALLLLDSGEIKYYDGVIFTPDQKGYHWSTSYTGTQQLAIAKTHRFFRMHPSDSNDSNRGIKSMVLAQYQQNCKARRIDCAQQYRDSIKRETIHAMRHTENMEIEPISPMVI</sequence>
<gene>
    <name evidence="2" type="ORF">A8135_07575</name>
    <name evidence="1" type="ORF">Ljam_1992</name>
</gene>
<dbReference type="RefSeq" id="WP_058449888.1">
    <property type="nucleotide sequence ID" value="NZ_CAAAJF010000002.1"/>
</dbReference>
<comment type="caution">
    <text evidence="1">The sequence shown here is derived from an EMBL/GenBank/DDBJ whole genome shotgun (WGS) entry which is preliminary data.</text>
</comment>
<evidence type="ECO:0000313" key="3">
    <source>
        <dbReference type="Proteomes" id="UP000054715"/>
    </source>
</evidence>
<reference evidence="2 4" key="2">
    <citation type="submission" date="2016-05" db="EMBL/GenBank/DDBJ databases">
        <authorList>
            <person name="Prochazka B."/>
            <person name="Indra A."/>
            <person name="Hasenberger P."/>
            <person name="Blaschitz M."/>
            <person name="Wagner L."/>
            <person name="Wewalka G."/>
            <person name="Sorschag S."/>
            <person name="Schmid D."/>
            <person name="Ruppitsch W."/>
        </authorList>
    </citation>
    <scope>NUCLEOTIDE SEQUENCE [LARGE SCALE GENOMIC DNA]</scope>
    <source>
        <strain evidence="2 4">974010_12</strain>
    </source>
</reference>
<keyword evidence="1" id="KW-0689">Ribosomal protein</keyword>
<dbReference type="Proteomes" id="UP000054715">
    <property type="component" value="Unassembled WGS sequence"/>
</dbReference>
<evidence type="ECO:0000313" key="1">
    <source>
        <dbReference type="EMBL" id="KTD07797.1"/>
    </source>
</evidence>
<reference evidence="1 3" key="1">
    <citation type="submission" date="2015-11" db="EMBL/GenBank/DDBJ databases">
        <title>Genomic analysis of 38 Legionella species identifies large and diverse effector repertoires.</title>
        <authorList>
            <person name="Burstein D."/>
            <person name="Amaro F."/>
            <person name="Zusman T."/>
            <person name="Lifshitz Z."/>
            <person name="Cohen O."/>
            <person name="Gilbert J.A."/>
            <person name="Pupko T."/>
            <person name="Shuman H.A."/>
            <person name="Segal G."/>
        </authorList>
    </citation>
    <scope>NUCLEOTIDE SEQUENCE [LARGE SCALE GENOMIC DNA]</scope>
    <source>
        <strain evidence="1 3">JA-26-G1-E2</strain>
    </source>
</reference>
<proteinExistence type="predicted"/>
<accession>A0A0W0UIY3</accession>
<keyword evidence="4" id="KW-1185">Reference proteome</keyword>
<dbReference type="EMBL" id="LNYG01000013">
    <property type="protein sequence ID" value="KTD07797.1"/>
    <property type="molecule type" value="Genomic_DNA"/>
</dbReference>
<dbReference type="GO" id="GO:0005840">
    <property type="term" value="C:ribosome"/>
    <property type="evidence" value="ECO:0007669"/>
    <property type="project" value="UniProtKB-KW"/>
</dbReference>
<dbReference type="OrthoDB" id="5651204at2"/>
<evidence type="ECO:0000313" key="4">
    <source>
        <dbReference type="Proteomes" id="UP000093336"/>
    </source>
</evidence>
<dbReference type="AlphaFoldDB" id="A0A0W0UIY3"/>
<dbReference type="EMBL" id="LYOZ01000001">
    <property type="protein sequence ID" value="OCH99529.1"/>
    <property type="molecule type" value="Genomic_DNA"/>
</dbReference>
<keyword evidence="1" id="KW-0687">Ribonucleoprotein</keyword>